<dbReference type="AlphaFoldDB" id="A0A316HIG9"/>
<reference evidence="1 2" key="1">
    <citation type="submission" date="2018-05" db="EMBL/GenBank/DDBJ databases">
        <title>Genomic Encyclopedia of Archaeal and Bacterial Type Strains, Phase II (KMG-II): from individual species to whole genera.</title>
        <authorList>
            <person name="Goeker M."/>
        </authorList>
    </citation>
    <scope>NUCLEOTIDE SEQUENCE [LARGE SCALE GENOMIC DNA]</scope>
    <source>
        <strain evidence="1 2">DSM 19975</strain>
    </source>
</reference>
<comment type="caution">
    <text evidence="1">The sequence shown here is derived from an EMBL/GenBank/DDBJ whole genome shotgun (WGS) entry which is preliminary data.</text>
</comment>
<proteinExistence type="predicted"/>
<keyword evidence="2" id="KW-1185">Reference proteome</keyword>
<gene>
    <name evidence="1" type="ORF">LX99_00781</name>
</gene>
<name>A0A316HIG9_9SPHI</name>
<evidence type="ECO:0000313" key="1">
    <source>
        <dbReference type="EMBL" id="PWK80316.1"/>
    </source>
</evidence>
<dbReference type="Proteomes" id="UP000245678">
    <property type="component" value="Unassembled WGS sequence"/>
</dbReference>
<dbReference type="RefSeq" id="WP_109606545.1">
    <property type="nucleotide sequence ID" value="NZ_QGHA01000001.1"/>
</dbReference>
<accession>A0A316HIG9</accession>
<sequence length="175" mass="21273">MNFITKENLQQLLEKTSNALLSMARDHCWNKISDNSLYIISEDSDTELNSFARNKIRKLVNDKKTPQQLSALMPRLNDVYSDTYEFNLYIYKAKRDKTIIEITYRIKRYYGYDAEYKEMIKNSPPLLHCKVPIPYYAHIMQGKNKQFNINWELYPIDHVLRLFWHRLKYKFHRFF</sequence>
<organism evidence="1 2">
    <name type="scientific">Mucilaginibacter oryzae</name>
    <dbReference type="NCBI Taxonomy" id="468058"/>
    <lineage>
        <taxon>Bacteria</taxon>
        <taxon>Pseudomonadati</taxon>
        <taxon>Bacteroidota</taxon>
        <taxon>Sphingobacteriia</taxon>
        <taxon>Sphingobacteriales</taxon>
        <taxon>Sphingobacteriaceae</taxon>
        <taxon>Mucilaginibacter</taxon>
    </lineage>
</organism>
<dbReference type="EMBL" id="QGHA01000001">
    <property type="protein sequence ID" value="PWK80316.1"/>
    <property type="molecule type" value="Genomic_DNA"/>
</dbReference>
<protein>
    <submittedName>
        <fullName evidence="1">Uncharacterized protein</fullName>
    </submittedName>
</protein>
<evidence type="ECO:0000313" key="2">
    <source>
        <dbReference type="Proteomes" id="UP000245678"/>
    </source>
</evidence>